<protein>
    <recommendedName>
        <fullName evidence="3">NAD-dependent epimerase/dehydratase domain-containing protein</fullName>
    </recommendedName>
</protein>
<gene>
    <name evidence="1" type="ORF">C1H46_012459</name>
</gene>
<dbReference type="Gene3D" id="3.40.50.720">
    <property type="entry name" value="NAD(P)-binding Rossmann-like Domain"/>
    <property type="match status" value="1"/>
</dbReference>
<dbReference type="InterPro" id="IPR036291">
    <property type="entry name" value="NAD(P)-bd_dom_sf"/>
</dbReference>
<dbReference type="STRING" id="106549.A0A540MSQ5"/>
<proteinExistence type="predicted"/>
<sequence length="116" mass="12558">MVIGPLLQPILNTSAAAVLNVINGAGTFRNASSGWINVNDVANAHIQAFERPTTSGRYCLVERVAHFSEVLRILCELCADEKPFVPTYQVSKGKAKSLGVEFIPLDVSLEETVESL</sequence>
<dbReference type="Proteomes" id="UP000315295">
    <property type="component" value="Unassembled WGS sequence"/>
</dbReference>
<evidence type="ECO:0000313" key="1">
    <source>
        <dbReference type="EMBL" id="TQE01835.1"/>
    </source>
</evidence>
<keyword evidence="2" id="KW-1185">Reference proteome</keyword>
<dbReference type="SUPFAM" id="SSF51735">
    <property type="entry name" value="NAD(P)-binding Rossmann-fold domains"/>
    <property type="match status" value="1"/>
</dbReference>
<organism evidence="1 2">
    <name type="scientific">Malus baccata</name>
    <name type="common">Siberian crab apple</name>
    <name type="synonym">Pyrus baccata</name>
    <dbReference type="NCBI Taxonomy" id="106549"/>
    <lineage>
        <taxon>Eukaryota</taxon>
        <taxon>Viridiplantae</taxon>
        <taxon>Streptophyta</taxon>
        <taxon>Embryophyta</taxon>
        <taxon>Tracheophyta</taxon>
        <taxon>Spermatophyta</taxon>
        <taxon>Magnoliopsida</taxon>
        <taxon>eudicotyledons</taxon>
        <taxon>Gunneridae</taxon>
        <taxon>Pentapetalae</taxon>
        <taxon>rosids</taxon>
        <taxon>fabids</taxon>
        <taxon>Rosales</taxon>
        <taxon>Rosaceae</taxon>
        <taxon>Amygdaloideae</taxon>
        <taxon>Maleae</taxon>
        <taxon>Malus</taxon>
    </lineage>
</organism>
<comment type="caution">
    <text evidence="1">The sequence shown here is derived from an EMBL/GenBank/DDBJ whole genome shotgun (WGS) entry which is preliminary data.</text>
</comment>
<evidence type="ECO:0000313" key="2">
    <source>
        <dbReference type="Proteomes" id="UP000315295"/>
    </source>
</evidence>
<dbReference type="AlphaFoldDB" id="A0A540MSQ5"/>
<accession>A0A540MSQ5</accession>
<name>A0A540MSQ5_MALBA</name>
<dbReference type="EMBL" id="VIEB01000187">
    <property type="protein sequence ID" value="TQE01835.1"/>
    <property type="molecule type" value="Genomic_DNA"/>
</dbReference>
<evidence type="ECO:0008006" key="3">
    <source>
        <dbReference type="Google" id="ProtNLM"/>
    </source>
</evidence>
<reference evidence="1 2" key="1">
    <citation type="journal article" date="2019" name="G3 (Bethesda)">
        <title>Sequencing of a Wild Apple (Malus baccata) Genome Unravels the Differences Between Cultivated and Wild Apple Species Regarding Disease Resistance and Cold Tolerance.</title>
        <authorList>
            <person name="Chen X."/>
        </authorList>
    </citation>
    <scope>NUCLEOTIDE SEQUENCE [LARGE SCALE GENOMIC DNA]</scope>
    <source>
        <strain evidence="2">cv. Shandingzi</strain>
        <tissue evidence="1">Leaves</tissue>
    </source>
</reference>